<dbReference type="GO" id="GO:0005886">
    <property type="term" value="C:plasma membrane"/>
    <property type="evidence" value="ECO:0007669"/>
    <property type="project" value="UniProtKB-SubCell"/>
</dbReference>
<keyword evidence="10 12" id="KW-0472">Membrane</keyword>
<reference evidence="13" key="2">
    <citation type="journal article" date="2021" name="PeerJ">
        <title>Extensive microbial diversity within the chicken gut microbiome revealed by metagenomics and culture.</title>
        <authorList>
            <person name="Gilroy R."/>
            <person name="Ravi A."/>
            <person name="Getino M."/>
            <person name="Pursley I."/>
            <person name="Horton D.L."/>
            <person name="Alikhan N.F."/>
            <person name="Baker D."/>
            <person name="Gharbi K."/>
            <person name="Hall N."/>
            <person name="Watson M."/>
            <person name="Adriaenssens E.M."/>
            <person name="Foster-Nyarko E."/>
            <person name="Jarju S."/>
            <person name="Secka A."/>
            <person name="Antonio M."/>
            <person name="Oren A."/>
            <person name="Chaudhuri R.R."/>
            <person name="La Ragione R."/>
            <person name="Hildebrand F."/>
            <person name="Pallen M.J."/>
        </authorList>
    </citation>
    <scope>NUCLEOTIDE SEQUENCE</scope>
    <source>
        <strain evidence="13">15467</strain>
    </source>
</reference>
<keyword evidence="7 12" id="KW-0812">Transmembrane</keyword>
<evidence type="ECO:0000256" key="2">
    <source>
        <dbReference type="ARBA" id="ARBA00007254"/>
    </source>
</evidence>
<evidence type="ECO:0000256" key="11">
    <source>
        <dbReference type="ARBA" id="ARBA00023303"/>
    </source>
</evidence>
<evidence type="ECO:0000256" key="7">
    <source>
        <dbReference type="ARBA" id="ARBA00022692"/>
    </source>
</evidence>
<evidence type="ECO:0000313" key="14">
    <source>
        <dbReference type="Proteomes" id="UP000823635"/>
    </source>
</evidence>
<evidence type="ECO:0000256" key="4">
    <source>
        <dbReference type="ARBA" id="ARBA00022448"/>
    </source>
</evidence>
<feature type="transmembrane region" description="Helical" evidence="12">
    <location>
        <begin position="21"/>
        <end position="50"/>
    </location>
</feature>
<evidence type="ECO:0000256" key="3">
    <source>
        <dbReference type="ARBA" id="ARBA00011255"/>
    </source>
</evidence>
<dbReference type="InterPro" id="IPR001185">
    <property type="entry name" value="MS_channel"/>
</dbReference>
<reference evidence="13" key="1">
    <citation type="submission" date="2020-10" db="EMBL/GenBank/DDBJ databases">
        <authorList>
            <person name="Gilroy R."/>
        </authorList>
    </citation>
    <scope>NUCLEOTIDE SEQUENCE</scope>
    <source>
        <strain evidence="13">15467</strain>
    </source>
</reference>
<dbReference type="PANTHER" id="PTHR30266">
    <property type="entry name" value="MECHANOSENSITIVE CHANNEL MSCL"/>
    <property type="match status" value="1"/>
</dbReference>
<comment type="function">
    <text evidence="12">Channel that opens in response to stretch forces in the membrane lipid bilayer. May participate in the regulation of osmotic pressure changes within the cell.</text>
</comment>
<name>A0A9D9DMM0_9BACT</name>
<dbReference type="NCBIfam" id="TIGR00220">
    <property type="entry name" value="mscL"/>
    <property type="match status" value="1"/>
</dbReference>
<evidence type="ECO:0000256" key="8">
    <source>
        <dbReference type="ARBA" id="ARBA00022989"/>
    </source>
</evidence>
<dbReference type="EMBL" id="JADINB010000099">
    <property type="protein sequence ID" value="MBO8429166.1"/>
    <property type="molecule type" value="Genomic_DNA"/>
</dbReference>
<comment type="caution">
    <text evidence="13">The sequence shown here is derived from an EMBL/GenBank/DDBJ whole genome shotgun (WGS) entry which is preliminary data.</text>
</comment>
<dbReference type="NCBIfam" id="NF001843">
    <property type="entry name" value="PRK00567.1-4"/>
    <property type="match status" value="1"/>
</dbReference>
<evidence type="ECO:0000256" key="6">
    <source>
        <dbReference type="ARBA" id="ARBA00022519"/>
    </source>
</evidence>
<dbReference type="Pfam" id="PF01741">
    <property type="entry name" value="MscL"/>
    <property type="match status" value="1"/>
</dbReference>
<accession>A0A9D9DMM0</accession>
<evidence type="ECO:0000256" key="10">
    <source>
        <dbReference type="ARBA" id="ARBA00023136"/>
    </source>
</evidence>
<dbReference type="HAMAP" id="MF_00115">
    <property type="entry name" value="MscL"/>
    <property type="match status" value="1"/>
</dbReference>
<dbReference type="InterPro" id="IPR037673">
    <property type="entry name" value="MSC/AndL"/>
</dbReference>
<proteinExistence type="inferred from homology"/>
<keyword evidence="6" id="KW-0997">Cell inner membrane</keyword>
<dbReference type="InterPro" id="IPR019823">
    <property type="entry name" value="Mechanosensitive_channel_CS"/>
</dbReference>
<keyword evidence="11 12" id="KW-0407">Ion channel</keyword>
<protein>
    <recommendedName>
        <fullName evidence="12">Large-conductance mechanosensitive channel</fullName>
    </recommendedName>
</protein>
<feature type="transmembrane region" description="Helical" evidence="12">
    <location>
        <begin position="83"/>
        <end position="102"/>
    </location>
</feature>
<organism evidence="13 14">
    <name type="scientific">Candidatus Egerieousia excrementavium</name>
    <dbReference type="NCBI Taxonomy" id="2840778"/>
    <lineage>
        <taxon>Bacteria</taxon>
        <taxon>Pseudomonadati</taxon>
        <taxon>Bacteroidota</taxon>
        <taxon>Bacteroidia</taxon>
        <taxon>Bacteroidales</taxon>
        <taxon>Candidatus Egerieousia</taxon>
    </lineage>
</organism>
<evidence type="ECO:0000256" key="5">
    <source>
        <dbReference type="ARBA" id="ARBA00022475"/>
    </source>
</evidence>
<comment type="similarity">
    <text evidence="2 12">Belongs to the MscL family.</text>
</comment>
<dbReference type="Proteomes" id="UP000823635">
    <property type="component" value="Unassembled WGS sequence"/>
</dbReference>
<dbReference type="PROSITE" id="PS01327">
    <property type="entry name" value="MSCL"/>
    <property type="match status" value="1"/>
</dbReference>
<sequence length="146" mass="15891">MKKFLEEFKAFAMRGNVVDMAVGIIIGGAFGKIVSSFVGDIVMPALGLLVGGIDFSDLSVTLKQAVMENGQEIAPAVMLRYGAFIQVIIDFVIIAFAIFMMIKAMAMLQRKKAEAVAETPAPAPEPQISEEQKLLAEIRDILKEKK</sequence>
<evidence type="ECO:0000313" key="13">
    <source>
        <dbReference type="EMBL" id="MBO8429166.1"/>
    </source>
</evidence>
<keyword evidence="5 12" id="KW-1003">Cell membrane</keyword>
<dbReference type="InterPro" id="IPR036019">
    <property type="entry name" value="MscL_channel"/>
</dbReference>
<keyword evidence="9 12" id="KW-0406">Ion transport</keyword>
<dbReference type="PANTHER" id="PTHR30266:SF2">
    <property type="entry name" value="LARGE-CONDUCTANCE MECHANOSENSITIVE CHANNEL"/>
    <property type="match status" value="1"/>
</dbReference>
<dbReference type="AlphaFoldDB" id="A0A9D9DMM0"/>
<dbReference type="Gene3D" id="1.10.1200.120">
    <property type="entry name" value="Large-conductance mechanosensitive channel, MscL, domain 1"/>
    <property type="match status" value="1"/>
</dbReference>
<keyword evidence="4 12" id="KW-0813">Transport</keyword>
<keyword evidence="8 12" id="KW-1133">Transmembrane helix</keyword>
<dbReference type="GO" id="GO:0008381">
    <property type="term" value="F:mechanosensitive monoatomic ion channel activity"/>
    <property type="evidence" value="ECO:0007669"/>
    <property type="project" value="UniProtKB-UniRule"/>
</dbReference>
<gene>
    <name evidence="12 13" type="primary">mscL</name>
    <name evidence="13" type="ORF">IAC68_04450</name>
</gene>
<evidence type="ECO:0000256" key="9">
    <source>
        <dbReference type="ARBA" id="ARBA00023065"/>
    </source>
</evidence>
<comment type="subunit">
    <text evidence="3 12">Homopentamer.</text>
</comment>
<comment type="subcellular location">
    <subcellularLocation>
        <location evidence="1 12">Cell membrane</location>
        <topology evidence="1 12">Multi-pass membrane protein</topology>
    </subcellularLocation>
</comment>
<dbReference type="SUPFAM" id="SSF81330">
    <property type="entry name" value="Gated mechanosensitive channel"/>
    <property type="match status" value="1"/>
</dbReference>
<evidence type="ECO:0000256" key="1">
    <source>
        <dbReference type="ARBA" id="ARBA00004651"/>
    </source>
</evidence>
<dbReference type="PRINTS" id="PR01264">
    <property type="entry name" value="MECHCHANNEL"/>
</dbReference>
<dbReference type="FunFam" id="1.10.1200.120:FF:000001">
    <property type="entry name" value="Large-conductance mechanosensitive channel"/>
    <property type="match status" value="1"/>
</dbReference>
<evidence type="ECO:0000256" key="12">
    <source>
        <dbReference type="HAMAP-Rule" id="MF_00115"/>
    </source>
</evidence>